<accession>A0A1V4QDL5</accession>
<dbReference type="Proteomes" id="UP000191663">
    <property type="component" value="Unassembled WGS sequence"/>
</dbReference>
<dbReference type="EMBL" id="MUKB01000122">
    <property type="protein sequence ID" value="OPX17450.1"/>
    <property type="molecule type" value="Genomic_DNA"/>
</dbReference>
<dbReference type="AlphaFoldDB" id="A0A1V4QDL5"/>
<gene>
    <name evidence="1" type="ORF">BXT86_06400</name>
</gene>
<protein>
    <submittedName>
        <fullName evidence="1">Uncharacterized protein</fullName>
    </submittedName>
</protein>
<organism evidence="1 2">
    <name type="scientific">candidate division WOR-3 bacterium 4484_100</name>
    <dbReference type="NCBI Taxonomy" id="1936077"/>
    <lineage>
        <taxon>Bacteria</taxon>
        <taxon>Bacteria division WOR-3</taxon>
    </lineage>
</organism>
<comment type="caution">
    <text evidence="1">The sequence shown here is derived from an EMBL/GenBank/DDBJ whole genome shotgun (WGS) entry which is preliminary data.</text>
</comment>
<name>A0A1V4QDL5_UNCW3</name>
<evidence type="ECO:0000313" key="2">
    <source>
        <dbReference type="Proteomes" id="UP000191663"/>
    </source>
</evidence>
<sequence>MKKSERQEKMIEKSAVFYPITAYTKNIAKAFTGMKKNYKKAKTDQARLRICKKFVLKYLSLFEQYFKDITSLIYSINQIDETLFPASPDGTEFNILYDELSFLVWFESDQDLQSIDRVMSQIFWGKKSFLEEVSRFPLKISDPEEKNTFENRWVIEISSSTFTLNKFFPQWRKNINRLFQMRTRYLKYPKKLINLDLERLVNLIKDADALIFLSNSYIYEQLTARLVARLK</sequence>
<proteinExistence type="predicted"/>
<evidence type="ECO:0000313" key="1">
    <source>
        <dbReference type="EMBL" id="OPX17450.1"/>
    </source>
</evidence>
<reference evidence="2" key="1">
    <citation type="submission" date="2017-01" db="EMBL/GenBank/DDBJ databases">
        <title>Novel pathways for hydrocarbon cycling and metabolic interdependencies in hydrothermal sediment communities.</title>
        <authorList>
            <person name="Dombrowski N."/>
            <person name="Seitz K."/>
            <person name="Teske A."/>
            <person name="Baker B."/>
        </authorList>
    </citation>
    <scope>NUCLEOTIDE SEQUENCE [LARGE SCALE GENOMIC DNA]</scope>
</reference>